<evidence type="ECO:0000313" key="3">
    <source>
        <dbReference type="Proteomes" id="UP000024635"/>
    </source>
</evidence>
<keyword evidence="1" id="KW-0472">Membrane</keyword>
<protein>
    <submittedName>
        <fullName evidence="2">Uncharacterized protein</fullName>
    </submittedName>
</protein>
<keyword evidence="3" id="KW-1185">Reference proteome</keyword>
<proteinExistence type="predicted"/>
<keyword evidence="1" id="KW-1133">Transmembrane helix</keyword>
<sequence length="108" mass="12483">MVGFLFCCENNFTNKGLATTDLHHSLAFLHFCELNMIEKRIYATKAIQFILLWYTMILSIYANLYELNIYPALATVLTNGFGLMLFARIAEFFRRCRRTRSGTAIAAR</sequence>
<accession>A0A016U3Q6</accession>
<dbReference type="EMBL" id="JARK01001397">
    <property type="protein sequence ID" value="EYC09253.1"/>
    <property type="molecule type" value="Genomic_DNA"/>
</dbReference>
<organism evidence="2 3">
    <name type="scientific">Ancylostoma ceylanicum</name>
    <dbReference type="NCBI Taxonomy" id="53326"/>
    <lineage>
        <taxon>Eukaryota</taxon>
        <taxon>Metazoa</taxon>
        <taxon>Ecdysozoa</taxon>
        <taxon>Nematoda</taxon>
        <taxon>Chromadorea</taxon>
        <taxon>Rhabditida</taxon>
        <taxon>Rhabditina</taxon>
        <taxon>Rhabditomorpha</taxon>
        <taxon>Strongyloidea</taxon>
        <taxon>Ancylostomatidae</taxon>
        <taxon>Ancylostomatinae</taxon>
        <taxon>Ancylostoma</taxon>
    </lineage>
</organism>
<reference evidence="3" key="1">
    <citation type="journal article" date="2015" name="Nat. Genet.">
        <title>The genome and transcriptome of the zoonotic hookworm Ancylostoma ceylanicum identify infection-specific gene families.</title>
        <authorList>
            <person name="Schwarz E.M."/>
            <person name="Hu Y."/>
            <person name="Antoshechkin I."/>
            <person name="Miller M.M."/>
            <person name="Sternberg P.W."/>
            <person name="Aroian R.V."/>
        </authorList>
    </citation>
    <scope>NUCLEOTIDE SEQUENCE</scope>
    <source>
        <strain evidence="3">HY135</strain>
    </source>
</reference>
<dbReference type="AlphaFoldDB" id="A0A016U3Q6"/>
<comment type="caution">
    <text evidence="2">The sequence shown here is derived from an EMBL/GenBank/DDBJ whole genome shotgun (WGS) entry which is preliminary data.</text>
</comment>
<feature type="transmembrane region" description="Helical" evidence="1">
    <location>
        <begin position="46"/>
        <end position="64"/>
    </location>
</feature>
<dbReference type="Proteomes" id="UP000024635">
    <property type="component" value="Unassembled WGS sequence"/>
</dbReference>
<name>A0A016U3Q6_9BILA</name>
<evidence type="ECO:0000256" key="1">
    <source>
        <dbReference type="SAM" id="Phobius"/>
    </source>
</evidence>
<dbReference type="OrthoDB" id="5816969at2759"/>
<keyword evidence="1" id="KW-0812">Transmembrane</keyword>
<evidence type="ECO:0000313" key="2">
    <source>
        <dbReference type="EMBL" id="EYC09253.1"/>
    </source>
</evidence>
<gene>
    <name evidence="2" type="primary">Acey_s0061.g3236</name>
    <name evidence="2" type="synonym">Acey-F46C3.2</name>
    <name evidence="2" type="ORF">Y032_0061g3236</name>
</gene>
<feature type="transmembrane region" description="Helical" evidence="1">
    <location>
        <begin position="70"/>
        <end position="90"/>
    </location>
</feature>